<evidence type="ECO:0000313" key="4">
    <source>
        <dbReference type="Proteomes" id="UP000265618"/>
    </source>
</evidence>
<sequence>MVTVDPQGDSVPQKGSSDISTQCNVSEVTEVPHITIQVPADMSEAAFQHLQELKYTGGLTETANGMRPRGKGVMTLKGGRVFTGVWEGDLLDGYGTVTFPDGAGVYQGEWRACLLWGHGTLTYKDGGCYTGEWEEGMMNGEGTMEYNTGEVYTGEWQNCHRHGHGTNEYANGGINTGYWERDQQQGYGTMKYISGDLCEGEWRDGTECHGTLTTEDGDVSEGHFHRGVLEDGVVRPVNGPEYTVGKGRGASCPQAVSLASATPQPLKDETIESIAQQYSNLHFGDTLGDLRAEYGPATLAPLHTLDSVYEDEESTRALYTRLAETVHTQYVLKLPKEGQGALWERGDTLQCIPLNRYFEEVWGTQGEG</sequence>
<proteinExistence type="predicted"/>
<dbReference type="Pfam" id="PF02493">
    <property type="entry name" value="MORN"/>
    <property type="match status" value="6"/>
</dbReference>
<organism evidence="3 4">
    <name type="scientific">Kipferlia bialata</name>
    <dbReference type="NCBI Taxonomy" id="797122"/>
    <lineage>
        <taxon>Eukaryota</taxon>
        <taxon>Metamonada</taxon>
        <taxon>Carpediemonas-like organisms</taxon>
        <taxon>Kipferlia</taxon>
    </lineage>
</organism>
<dbReference type="EMBL" id="BDIP01003652">
    <property type="protein sequence ID" value="GIQ87969.1"/>
    <property type="molecule type" value="Genomic_DNA"/>
</dbReference>
<evidence type="ECO:0000256" key="2">
    <source>
        <dbReference type="SAM" id="MobiDB-lite"/>
    </source>
</evidence>
<comment type="caution">
    <text evidence="3">The sequence shown here is derived from an EMBL/GenBank/DDBJ whole genome shotgun (WGS) entry which is preliminary data.</text>
</comment>
<dbReference type="InterPro" id="IPR003409">
    <property type="entry name" value="MORN"/>
</dbReference>
<protein>
    <submittedName>
        <fullName evidence="3">Uncharacterized protein</fullName>
    </submittedName>
</protein>
<dbReference type="Gene3D" id="2.20.110.10">
    <property type="entry name" value="Histone H3 K4-specific methyltransferase SET7/9 N-terminal domain"/>
    <property type="match status" value="3"/>
</dbReference>
<feature type="compositionally biased region" description="Polar residues" evidence="2">
    <location>
        <begin position="13"/>
        <end position="22"/>
    </location>
</feature>
<reference evidence="3 4" key="1">
    <citation type="journal article" date="2018" name="PLoS ONE">
        <title>The draft genome of Kipferlia bialata reveals reductive genome evolution in fornicate parasites.</title>
        <authorList>
            <person name="Tanifuji G."/>
            <person name="Takabayashi S."/>
            <person name="Kume K."/>
            <person name="Takagi M."/>
            <person name="Nakayama T."/>
            <person name="Kamikawa R."/>
            <person name="Inagaki Y."/>
            <person name="Hashimoto T."/>
        </authorList>
    </citation>
    <scope>NUCLEOTIDE SEQUENCE [LARGE SCALE GENOMIC DNA]</scope>
    <source>
        <strain evidence="3">NY0173</strain>
    </source>
</reference>
<accession>A0A9K3D2Q9</accession>
<dbReference type="OrthoDB" id="437960at2759"/>
<keyword evidence="1" id="KW-0677">Repeat</keyword>
<dbReference type="Proteomes" id="UP000265618">
    <property type="component" value="Unassembled WGS sequence"/>
</dbReference>
<name>A0A9K3D2Q9_9EUKA</name>
<dbReference type="SMART" id="SM00698">
    <property type="entry name" value="MORN"/>
    <property type="match status" value="5"/>
</dbReference>
<evidence type="ECO:0000256" key="1">
    <source>
        <dbReference type="ARBA" id="ARBA00022737"/>
    </source>
</evidence>
<dbReference type="PANTHER" id="PTHR43215">
    <property type="entry name" value="RADIAL SPOKE HEAD 1 HOMOLOG"/>
    <property type="match status" value="1"/>
</dbReference>
<evidence type="ECO:0000313" key="3">
    <source>
        <dbReference type="EMBL" id="GIQ87969.1"/>
    </source>
</evidence>
<keyword evidence="4" id="KW-1185">Reference proteome</keyword>
<gene>
    <name evidence="3" type="ORF">KIPB_010122</name>
</gene>
<dbReference type="AlphaFoldDB" id="A0A9K3D2Q9"/>
<dbReference type="SUPFAM" id="SSF82185">
    <property type="entry name" value="Histone H3 K4-specific methyltransferase SET7/9 N-terminal domain"/>
    <property type="match status" value="1"/>
</dbReference>
<dbReference type="PANTHER" id="PTHR43215:SF14">
    <property type="entry name" value="RADIAL SPOKE HEAD 1 HOMOLOG"/>
    <property type="match status" value="1"/>
</dbReference>
<feature type="region of interest" description="Disordered" evidence="2">
    <location>
        <begin position="1"/>
        <end position="22"/>
    </location>
</feature>